<reference evidence="2 3" key="1">
    <citation type="journal article" date="2013" name="BMC Genomics">
        <title>Reconstruction of the lipid metabolism for the microalga Monoraphidium neglectum from its genome sequence reveals characteristics suitable for biofuel production.</title>
        <authorList>
            <person name="Bogen C."/>
            <person name="Al-Dilaimi A."/>
            <person name="Albersmeier A."/>
            <person name="Wichmann J."/>
            <person name="Grundmann M."/>
            <person name="Rupp O."/>
            <person name="Lauersen K.J."/>
            <person name="Blifernez-Klassen O."/>
            <person name="Kalinowski J."/>
            <person name="Goesmann A."/>
            <person name="Mussgnug J.H."/>
            <person name="Kruse O."/>
        </authorList>
    </citation>
    <scope>NUCLEOTIDE SEQUENCE [LARGE SCALE GENOMIC DNA]</scope>
    <source>
        <strain evidence="2 3">SAG 48.87</strain>
    </source>
</reference>
<keyword evidence="3" id="KW-1185">Reference proteome</keyword>
<dbReference type="EMBL" id="KK104534">
    <property type="protein sequence ID" value="KIY93771.1"/>
    <property type="molecule type" value="Genomic_DNA"/>
</dbReference>
<dbReference type="AlphaFoldDB" id="A0A0D2LW34"/>
<proteinExistence type="predicted"/>
<dbReference type="Gene3D" id="3.30.1060.10">
    <property type="entry name" value="Peptide methionine sulphoxide reductase MsrA"/>
    <property type="match status" value="1"/>
</dbReference>
<gene>
    <name evidence="2" type="ORF">MNEG_14190</name>
</gene>
<name>A0A0D2LW34_9CHLO</name>
<dbReference type="Proteomes" id="UP000054498">
    <property type="component" value="Unassembled WGS sequence"/>
</dbReference>
<dbReference type="KEGG" id="mng:MNEG_14190"/>
<dbReference type="OrthoDB" id="443672at2759"/>
<evidence type="ECO:0000313" key="3">
    <source>
        <dbReference type="Proteomes" id="UP000054498"/>
    </source>
</evidence>
<feature type="signal peptide" evidence="1">
    <location>
        <begin position="1"/>
        <end position="38"/>
    </location>
</feature>
<dbReference type="GO" id="GO:0008113">
    <property type="term" value="F:peptide-methionine (S)-S-oxide reductase activity"/>
    <property type="evidence" value="ECO:0007669"/>
    <property type="project" value="InterPro"/>
</dbReference>
<dbReference type="SUPFAM" id="SSF55068">
    <property type="entry name" value="Peptide methionine sulfoxide reductase"/>
    <property type="match status" value="1"/>
</dbReference>
<dbReference type="GeneID" id="25731728"/>
<feature type="chain" id="PRO_5002247306" evidence="1">
    <location>
        <begin position="39"/>
        <end position="212"/>
    </location>
</feature>
<dbReference type="RefSeq" id="XP_013892791.1">
    <property type="nucleotide sequence ID" value="XM_014037337.1"/>
</dbReference>
<organism evidence="2 3">
    <name type="scientific">Monoraphidium neglectum</name>
    <dbReference type="NCBI Taxonomy" id="145388"/>
    <lineage>
        <taxon>Eukaryota</taxon>
        <taxon>Viridiplantae</taxon>
        <taxon>Chlorophyta</taxon>
        <taxon>core chlorophytes</taxon>
        <taxon>Chlorophyceae</taxon>
        <taxon>CS clade</taxon>
        <taxon>Sphaeropleales</taxon>
        <taxon>Selenastraceae</taxon>
        <taxon>Monoraphidium</taxon>
    </lineage>
</organism>
<accession>A0A0D2LW34</accession>
<sequence>MVWAQPATVPALATAAARALSSALLAAAVLVTPAAALADEAPAAVAAAAASEAAAPAAPAFGRKAPAETVYFGNGCFWGRQKDFVDAEKALGRTSPADISSLVGYAAGKKTGPGDKVCYYYSDPRTIYEKLGHAEVVQVALTQSDEEQQRQEFRTFADTYFRQFQRLRNGKMQRLDPQDSGAGYRNVVGIPGGVNSPLFKGQDTTISRGQVF</sequence>
<keyword evidence="1" id="KW-0732">Signal</keyword>
<evidence type="ECO:0000313" key="2">
    <source>
        <dbReference type="EMBL" id="KIY93771.1"/>
    </source>
</evidence>
<evidence type="ECO:0000256" key="1">
    <source>
        <dbReference type="SAM" id="SignalP"/>
    </source>
</evidence>
<dbReference type="InterPro" id="IPR036509">
    <property type="entry name" value="Met_Sox_Rdtase_MsrA_sf"/>
</dbReference>
<protein>
    <submittedName>
        <fullName evidence="2">Uncharacterized protein</fullName>
    </submittedName>
</protein>